<organism evidence="1 2">
    <name type="scientific">Litomosoides sigmodontis</name>
    <name type="common">Filarial nematode worm</name>
    <dbReference type="NCBI Taxonomy" id="42156"/>
    <lineage>
        <taxon>Eukaryota</taxon>
        <taxon>Metazoa</taxon>
        <taxon>Ecdysozoa</taxon>
        <taxon>Nematoda</taxon>
        <taxon>Chromadorea</taxon>
        <taxon>Rhabditida</taxon>
        <taxon>Spirurina</taxon>
        <taxon>Spiruromorpha</taxon>
        <taxon>Filarioidea</taxon>
        <taxon>Onchocercidae</taxon>
        <taxon>Litomosoides</taxon>
    </lineage>
</organism>
<reference evidence="1 2" key="1">
    <citation type="submission" date="2018-08" db="EMBL/GenBank/DDBJ databases">
        <authorList>
            <person name="Laetsch R D."/>
            <person name="Stevens L."/>
            <person name="Kumar S."/>
            <person name="Blaxter L. M."/>
        </authorList>
    </citation>
    <scope>NUCLEOTIDE SEQUENCE [LARGE SCALE GENOMIC DNA]</scope>
</reference>
<name>A0A3P6T3B7_LITSI</name>
<proteinExistence type="predicted"/>
<dbReference type="Proteomes" id="UP000277928">
    <property type="component" value="Unassembled WGS sequence"/>
</dbReference>
<evidence type="ECO:0000313" key="2">
    <source>
        <dbReference type="Proteomes" id="UP000277928"/>
    </source>
</evidence>
<dbReference type="AlphaFoldDB" id="A0A3P6T3B7"/>
<dbReference type="EMBL" id="UYRX01000194">
    <property type="protein sequence ID" value="VDK77113.1"/>
    <property type="molecule type" value="Genomic_DNA"/>
</dbReference>
<evidence type="ECO:0000313" key="1">
    <source>
        <dbReference type="EMBL" id="VDK77113.1"/>
    </source>
</evidence>
<sequence>MSHEKNLLFSLTTFHNRIDEQKPQGANIREMHTWNENVTGKIEAVKFTLHSVANLKGTFEKQSEVNLPTENKRQIMRPA</sequence>
<keyword evidence="2" id="KW-1185">Reference proteome</keyword>
<accession>A0A3P6T3B7</accession>
<gene>
    <name evidence="1" type="ORF">NLS_LOCUS3535</name>
</gene>
<protein>
    <submittedName>
        <fullName evidence="1">Uncharacterized protein</fullName>
    </submittedName>
</protein>